<dbReference type="Gene3D" id="3.30.1870.10">
    <property type="entry name" value="EreA-like, domain 2"/>
    <property type="match status" value="1"/>
</dbReference>
<reference evidence="1 2" key="1">
    <citation type="submission" date="2021-03" db="EMBL/GenBank/DDBJ databases">
        <title>Sequencing the genomes of 1000 actinobacteria strains.</title>
        <authorList>
            <person name="Klenk H.-P."/>
        </authorList>
    </citation>
    <scope>NUCLEOTIDE SEQUENCE [LARGE SCALE GENOMIC DNA]</scope>
    <source>
        <strain evidence="1 2">DSM 45510</strain>
    </source>
</reference>
<name>A0ABS4Q041_9PSEU</name>
<evidence type="ECO:0000313" key="1">
    <source>
        <dbReference type="EMBL" id="MBP2185037.1"/>
    </source>
</evidence>
<dbReference type="PANTHER" id="PTHR31299">
    <property type="entry name" value="ESTERASE, PUTATIVE (AFU_ORTHOLOGUE AFUA_1G05850)-RELATED"/>
    <property type="match status" value="1"/>
</dbReference>
<proteinExistence type="predicted"/>
<dbReference type="EMBL" id="JAGGMS010000001">
    <property type="protein sequence ID" value="MBP2185037.1"/>
    <property type="molecule type" value="Genomic_DNA"/>
</dbReference>
<dbReference type="Pfam" id="PF05139">
    <property type="entry name" value="Erythro_esteras"/>
    <property type="match status" value="2"/>
</dbReference>
<dbReference type="EC" id="3.1.1.-" evidence="1"/>
<dbReference type="PANTHER" id="PTHR31299:SF0">
    <property type="entry name" value="ESTERASE, PUTATIVE (AFU_ORTHOLOGUE AFUA_1G05850)-RELATED"/>
    <property type="match status" value="1"/>
</dbReference>
<dbReference type="SUPFAM" id="SSF159501">
    <property type="entry name" value="EreA/ChaN-like"/>
    <property type="match status" value="2"/>
</dbReference>
<keyword evidence="2" id="KW-1185">Reference proteome</keyword>
<dbReference type="Proteomes" id="UP000741013">
    <property type="component" value="Unassembled WGS sequence"/>
</dbReference>
<organism evidence="1 2">
    <name type="scientific">Amycolatopsis magusensis</name>
    <dbReference type="NCBI Taxonomy" id="882444"/>
    <lineage>
        <taxon>Bacteria</taxon>
        <taxon>Bacillati</taxon>
        <taxon>Actinomycetota</taxon>
        <taxon>Actinomycetes</taxon>
        <taxon>Pseudonocardiales</taxon>
        <taxon>Pseudonocardiaceae</taxon>
        <taxon>Amycolatopsis</taxon>
    </lineage>
</organism>
<dbReference type="GO" id="GO:0016787">
    <property type="term" value="F:hydrolase activity"/>
    <property type="evidence" value="ECO:0007669"/>
    <property type="project" value="UniProtKB-KW"/>
</dbReference>
<dbReference type="InterPro" id="IPR052036">
    <property type="entry name" value="Hydrolase/PRTase-associated"/>
</dbReference>
<dbReference type="Gene3D" id="3.40.1660.10">
    <property type="entry name" value="EreA-like (biosynthetic domain)"/>
    <property type="match status" value="1"/>
</dbReference>
<dbReference type="InterPro" id="IPR007815">
    <property type="entry name" value="Emycin_Estase"/>
</dbReference>
<dbReference type="RefSeq" id="WP_209667979.1">
    <property type="nucleotide sequence ID" value="NZ_JAGGMS010000001.1"/>
</dbReference>
<evidence type="ECO:0000313" key="2">
    <source>
        <dbReference type="Proteomes" id="UP000741013"/>
    </source>
</evidence>
<sequence length="272" mass="29981">MTPWLDAVTQDGLAALGARAADADVVALGVSCRSAHELSTMADEMVRYLVREHGYRAVLFEGDDAASVLLDEYVRTGDGDPRRVLAGARSFLRAEEVLGTVRWLRSYNEAHPGDPVRVVHPREEPGVPADQEAIERVLADGVTRWRDRDPAKLVYWGGMAHTAPGDVPTAGRLLRERCSYLSVGLTFHHGEPLDWLPVLPGDFLEATLDQAKADTFLLDLRDAPAAWADAPARTRLVGPRYDPAHDYLEGTPAGWFDLVRHTREVTPARLFA</sequence>
<protein>
    <submittedName>
        <fullName evidence="1">Erythromycin esterase</fullName>
        <ecNumber evidence="1">3.1.1.-</ecNumber>
    </submittedName>
</protein>
<accession>A0ABS4Q041</accession>
<keyword evidence="1" id="KW-0378">Hydrolase</keyword>
<comment type="caution">
    <text evidence="1">The sequence shown here is derived from an EMBL/GenBank/DDBJ whole genome shotgun (WGS) entry which is preliminary data.</text>
</comment>
<gene>
    <name evidence="1" type="ORF">JOM49_006563</name>
</gene>